<evidence type="ECO:0000256" key="8">
    <source>
        <dbReference type="ARBA" id="ARBA00051722"/>
    </source>
</evidence>
<feature type="non-terminal residue" evidence="13">
    <location>
        <position position="1"/>
    </location>
</feature>
<feature type="region of interest" description="Disordered" evidence="11">
    <location>
        <begin position="569"/>
        <end position="595"/>
    </location>
</feature>
<dbReference type="GO" id="GO:0110032">
    <property type="term" value="P:positive regulation of G2/MI transition of meiotic cell cycle"/>
    <property type="evidence" value="ECO:0007669"/>
    <property type="project" value="TreeGrafter"/>
</dbReference>
<evidence type="ECO:0000256" key="4">
    <source>
        <dbReference type="ARBA" id="ARBA00022776"/>
    </source>
</evidence>
<dbReference type="FunFam" id="3.40.250.10:FF:000021">
    <property type="entry name" value="M-phase inducer phosphatase cdc-25.2"/>
    <property type="match status" value="1"/>
</dbReference>
<dbReference type="AlphaFoldDB" id="A0A9W7W278"/>
<dbReference type="GO" id="GO:0004725">
    <property type="term" value="F:protein tyrosine phosphatase activity"/>
    <property type="evidence" value="ECO:0007669"/>
    <property type="project" value="UniProtKB-UniRule"/>
</dbReference>
<evidence type="ECO:0000256" key="10">
    <source>
        <dbReference type="RuleBase" id="RU368028"/>
    </source>
</evidence>
<evidence type="ECO:0000313" key="14">
    <source>
        <dbReference type="Proteomes" id="UP001138500"/>
    </source>
</evidence>
<reference evidence="13 14" key="2">
    <citation type="journal article" date="2021" name="Curr. Genet.">
        <title>Genetic response to nitrogen starvation in the aggressive Eucalyptus foliar pathogen Teratosphaeria destructans.</title>
        <authorList>
            <person name="Havenga M."/>
            <person name="Wingfield B.D."/>
            <person name="Wingfield M.J."/>
            <person name="Dreyer L.L."/>
            <person name="Roets F."/>
            <person name="Aylward J."/>
        </authorList>
    </citation>
    <scope>NUCLEOTIDE SEQUENCE [LARGE SCALE GENOMIC DNA]</scope>
    <source>
        <strain evidence="13">CMW44962</strain>
    </source>
</reference>
<comment type="catalytic activity">
    <reaction evidence="8 10">
        <text>O-phospho-L-tyrosyl-[protein] + H2O = L-tyrosyl-[protein] + phosphate</text>
        <dbReference type="Rhea" id="RHEA:10684"/>
        <dbReference type="Rhea" id="RHEA-COMP:10136"/>
        <dbReference type="Rhea" id="RHEA-COMP:20101"/>
        <dbReference type="ChEBI" id="CHEBI:15377"/>
        <dbReference type="ChEBI" id="CHEBI:43474"/>
        <dbReference type="ChEBI" id="CHEBI:46858"/>
        <dbReference type="ChEBI" id="CHEBI:61978"/>
        <dbReference type="EC" id="3.1.3.48"/>
    </reaction>
</comment>
<dbReference type="PANTHER" id="PTHR10828">
    <property type="entry name" value="M-PHASE INDUCER PHOSPHATASE DUAL SPECIFICITY PHOSPHATASE CDC25"/>
    <property type="match status" value="1"/>
</dbReference>
<evidence type="ECO:0000256" key="6">
    <source>
        <dbReference type="ARBA" id="ARBA00022912"/>
    </source>
</evidence>
<evidence type="ECO:0000256" key="11">
    <source>
        <dbReference type="SAM" id="MobiDB-lite"/>
    </source>
</evidence>
<dbReference type="GO" id="GO:0005634">
    <property type="term" value="C:nucleus"/>
    <property type="evidence" value="ECO:0007669"/>
    <property type="project" value="TreeGrafter"/>
</dbReference>
<feature type="compositionally biased region" description="Polar residues" evidence="11">
    <location>
        <begin position="323"/>
        <end position="332"/>
    </location>
</feature>
<evidence type="ECO:0000256" key="2">
    <source>
        <dbReference type="ARBA" id="ARBA00013064"/>
    </source>
</evidence>
<dbReference type="InterPro" id="IPR000751">
    <property type="entry name" value="MPI_Phosphatase"/>
</dbReference>
<gene>
    <name evidence="13" type="ORF">Tdes44962_MAKER02830</name>
</gene>
<organism evidence="13 14">
    <name type="scientific">Teratosphaeria destructans</name>
    <dbReference type="NCBI Taxonomy" id="418781"/>
    <lineage>
        <taxon>Eukaryota</taxon>
        <taxon>Fungi</taxon>
        <taxon>Dikarya</taxon>
        <taxon>Ascomycota</taxon>
        <taxon>Pezizomycotina</taxon>
        <taxon>Dothideomycetes</taxon>
        <taxon>Dothideomycetidae</taxon>
        <taxon>Mycosphaerellales</taxon>
        <taxon>Teratosphaeriaceae</taxon>
        <taxon>Teratosphaeria</taxon>
    </lineage>
</organism>
<dbReference type="Proteomes" id="UP001138500">
    <property type="component" value="Unassembled WGS sequence"/>
</dbReference>
<dbReference type="CDD" id="cd01530">
    <property type="entry name" value="Cdc25"/>
    <property type="match status" value="1"/>
</dbReference>
<proteinExistence type="inferred from homology"/>
<keyword evidence="6 10" id="KW-0904">Protein phosphatase</keyword>
<dbReference type="GO" id="GO:0000086">
    <property type="term" value="P:G2/M transition of mitotic cell cycle"/>
    <property type="evidence" value="ECO:0007669"/>
    <property type="project" value="TreeGrafter"/>
</dbReference>
<evidence type="ECO:0000256" key="5">
    <source>
        <dbReference type="ARBA" id="ARBA00022801"/>
    </source>
</evidence>
<keyword evidence="4 10" id="KW-0498">Mitosis</keyword>
<dbReference type="Gene3D" id="3.40.250.10">
    <property type="entry name" value="Rhodanese-like domain"/>
    <property type="match status" value="1"/>
</dbReference>
<keyword evidence="3 10" id="KW-0132">Cell division</keyword>
<comment type="caution">
    <text evidence="13">The sequence shown here is derived from an EMBL/GenBank/DDBJ whole genome shotgun (WGS) entry which is preliminary data.</text>
</comment>
<evidence type="ECO:0000256" key="3">
    <source>
        <dbReference type="ARBA" id="ARBA00022618"/>
    </source>
</evidence>
<feature type="compositionally biased region" description="Polar residues" evidence="11">
    <location>
        <begin position="251"/>
        <end position="265"/>
    </location>
</feature>
<dbReference type="SUPFAM" id="SSF52821">
    <property type="entry name" value="Rhodanese/Cell cycle control phosphatase"/>
    <property type="match status" value="1"/>
</dbReference>
<dbReference type="InterPro" id="IPR036873">
    <property type="entry name" value="Rhodanese-like_dom_sf"/>
</dbReference>
<evidence type="ECO:0000313" key="13">
    <source>
        <dbReference type="EMBL" id="KAH9827572.1"/>
    </source>
</evidence>
<keyword evidence="7 10" id="KW-0131">Cell cycle</keyword>
<dbReference type="PROSITE" id="PS50206">
    <property type="entry name" value="RHODANESE_3"/>
    <property type="match status" value="1"/>
</dbReference>
<dbReference type="Pfam" id="PF00581">
    <property type="entry name" value="Rhodanese"/>
    <property type="match status" value="1"/>
</dbReference>
<evidence type="ECO:0000256" key="1">
    <source>
        <dbReference type="ARBA" id="ARBA00011065"/>
    </source>
</evidence>
<dbReference type="GO" id="GO:0010971">
    <property type="term" value="P:positive regulation of G2/M transition of mitotic cell cycle"/>
    <property type="evidence" value="ECO:0007669"/>
    <property type="project" value="TreeGrafter"/>
</dbReference>
<dbReference type="OrthoDB" id="26523at2759"/>
<dbReference type="PANTHER" id="PTHR10828:SF17">
    <property type="entry name" value="PROTEIN-TYROSINE-PHOSPHATASE"/>
    <property type="match status" value="1"/>
</dbReference>
<dbReference type="EC" id="3.1.3.48" evidence="2 10"/>
<feature type="region of interest" description="Disordered" evidence="11">
    <location>
        <begin position="134"/>
        <end position="342"/>
    </location>
</feature>
<feature type="domain" description="Rhodanese" evidence="12">
    <location>
        <begin position="424"/>
        <end position="528"/>
    </location>
</feature>
<dbReference type="InterPro" id="IPR001763">
    <property type="entry name" value="Rhodanese-like_dom"/>
</dbReference>
<evidence type="ECO:0000256" key="9">
    <source>
        <dbReference type="ARBA" id="ARBA00067190"/>
    </source>
</evidence>
<keyword evidence="5 10" id="KW-0378">Hydrolase</keyword>
<feature type="compositionally biased region" description="Polar residues" evidence="11">
    <location>
        <begin position="275"/>
        <end position="294"/>
    </location>
</feature>
<name>A0A9W7W278_9PEZI</name>
<comment type="similarity">
    <text evidence="1 10">Belongs to the MPI phosphatase family.</text>
</comment>
<dbReference type="PRINTS" id="PR00716">
    <property type="entry name" value="MPIPHPHTASE"/>
</dbReference>
<dbReference type="GO" id="GO:0051301">
    <property type="term" value="P:cell division"/>
    <property type="evidence" value="ECO:0007669"/>
    <property type="project" value="UniProtKB-UniRule"/>
</dbReference>
<accession>A0A9W7W278</accession>
<evidence type="ECO:0000259" key="12">
    <source>
        <dbReference type="PROSITE" id="PS50206"/>
    </source>
</evidence>
<protein>
    <recommendedName>
        <fullName evidence="9 10">M-phase inducer phosphatase</fullName>
        <ecNumber evidence="2 10">3.1.3.48</ecNumber>
    </recommendedName>
</protein>
<evidence type="ECO:0000256" key="7">
    <source>
        <dbReference type="ARBA" id="ARBA00023306"/>
    </source>
</evidence>
<feature type="compositionally biased region" description="Polar residues" evidence="11">
    <location>
        <begin position="214"/>
        <end position="230"/>
    </location>
</feature>
<sequence length="613" mass="67737">LEPLHQQPTSLQQAGLDDTLYHTQLEIGDKTGTYTMEWSSPLAALRPQAVPTWGQRDLPSGGRSLYGYQTYGPNSFNFRDISMHQHTQRQKPGSKDYFTVKPVRGSSPTASLTADLGANFHIDKSPQVATPRRSLFTTDLFRPRDDAGRLATPPIDVEGATTPDIPSSSPAPGDMMDISPLPHKAPYFHVTLPSPSPEHTPDDADISPDLLSPQEASTPLQALTSPSSESLALPERRRPVTRPSLTRHKGFSTNNIPQRSTTAASSLPPFRFGNVATSGLASSSTPSLLESFTESPVDGVPPSGAAASMLPPPRRPSLLGNGCRNTGSPSSNHVRKPSAGRPAFVRPQRKIMRRSLSMFQHPNDVMKEEQDTFEPSDLASVMDVDQQDHELILPNFVSSEEPDGLPRISQETMIDVLENKYADQYDSVKVIDCRFEYEYEGGHIETAVNFNDKQQLAAELFSIEQPPSTLLIFHCEYSVHRAPLTAKYIRGHDRTVNASNYPKLTYPEMYILDGGYSTFFKSHRTKCFPQNYVEMNDEKHEQACERGLAKVKGRQKLFRAQTFAFGQNAQDEMEDSPTAHGRSMGPRSQSSFHVGDDLAGGLGNSYARRMASY</sequence>
<reference evidence="13 14" key="1">
    <citation type="journal article" date="2018" name="IMA Fungus">
        <title>IMA Genome-F 10: Nine draft genome sequences of Claviceps purpurea s.lat., including C. arundinis, C. humidiphila, and C. cf. spartinae, pseudomolecules for the pitch canker pathogen Fusarium circinatum, draft genome of Davidsoniella eucalypti, Grosmannia galeiformis, Quambalaria eucalypti, and Teratosphaeria destructans.</title>
        <authorList>
            <person name="Wingfield B.D."/>
            <person name="Liu M."/>
            <person name="Nguyen H.D."/>
            <person name="Lane F.A."/>
            <person name="Morgan S.W."/>
            <person name="De Vos L."/>
            <person name="Wilken P.M."/>
            <person name="Duong T.A."/>
            <person name="Aylward J."/>
            <person name="Coetzee M.P."/>
            <person name="Dadej K."/>
            <person name="De Beer Z.W."/>
            <person name="Findlay W."/>
            <person name="Havenga M."/>
            <person name="Kolarik M."/>
            <person name="Menzies J.G."/>
            <person name="Naidoo K."/>
            <person name="Pochopski O."/>
            <person name="Shoukouhi P."/>
            <person name="Santana Q.C."/>
            <person name="Seifert K.A."/>
            <person name="Soal N."/>
            <person name="Steenkamp E.T."/>
            <person name="Tatham C.T."/>
            <person name="van der Nest M.A."/>
            <person name="Wingfield M.J."/>
        </authorList>
    </citation>
    <scope>NUCLEOTIDE SEQUENCE [LARGE SCALE GENOMIC DNA]</scope>
    <source>
        <strain evidence="13">CMW44962</strain>
    </source>
</reference>
<dbReference type="SMART" id="SM00450">
    <property type="entry name" value="RHOD"/>
    <property type="match status" value="1"/>
</dbReference>
<comment type="function">
    <text evidence="10">Tyrosine protein phosphatase which functions as a dosage-dependent inducer of mitotic progression.</text>
</comment>
<dbReference type="EMBL" id="RIBY02001868">
    <property type="protein sequence ID" value="KAH9827572.1"/>
    <property type="molecule type" value="Genomic_DNA"/>
</dbReference>
<keyword evidence="14" id="KW-1185">Reference proteome</keyword>
<dbReference type="GO" id="GO:0005737">
    <property type="term" value="C:cytoplasm"/>
    <property type="evidence" value="ECO:0007669"/>
    <property type="project" value="TreeGrafter"/>
</dbReference>